<dbReference type="InterPro" id="IPR005821">
    <property type="entry name" value="Ion_trans_dom"/>
</dbReference>
<dbReference type="SUPFAM" id="SSF81324">
    <property type="entry name" value="Voltage-gated potassium channels"/>
    <property type="match status" value="1"/>
</dbReference>
<comment type="subcellular location">
    <subcellularLocation>
        <location evidence="1">Membrane</location>
        <topology evidence="1">Multi-pass membrane protein</topology>
    </subcellularLocation>
</comment>
<feature type="transmembrane region" description="Helical" evidence="9">
    <location>
        <begin position="346"/>
        <end position="364"/>
    </location>
</feature>
<feature type="transmembrane region" description="Helical" evidence="9">
    <location>
        <begin position="271"/>
        <end position="293"/>
    </location>
</feature>
<name>A0ABQ6MB38_9STRA</name>
<keyword evidence="12" id="KW-1185">Reference proteome</keyword>
<dbReference type="InterPro" id="IPR003938">
    <property type="entry name" value="K_chnl_volt-dep_EAG/ELK/ERG"/>
</dbReference>
<feature type="transmembrane region" description="Helical" evidence="9">
    <location>
        <begin position="314"/>
        <end position="334"/>
    </location>
</feature>
<dbReference type="SUPFAM" id="SSF51206">
    <property type="entry name" value="cAMP-binding domain-like"/>
    <property type="match status" value="1"/>
</dbReference>
<evidence type="ECO:0000256" key="5">
    <source>
        <dbReference type="ARBA" id="ARBA00023065"/>
    </source>
</evidence>
<evidence type="ECO:0000256" key="6">
    <source>
        <dbReference type="ARBA" id="ARBA00023136"/>
    </source>
</evidence>
<proteinExistence type="predicted"/>
<feature type="region of interest" description="Disordered" evidence="8">
    <location>
        <begin position="124"/>
        <end position="155"/>
    </location>
</feature>
<feature type="region of interest" description="Disordered" evidence="8">
    <location>
        <begin position="1"/>
        <end position="88"/>
    </location>
</feature>
<feature type="domain" description="Cyclic nucleotide-binding" evidence="10">
    <location>
        <begin position="590"/>
        <end position="663"/>
    </location>
</feature>
<evidence type="ECO:0000256" key="4">
    <source>
        <dbReference type="ARBA" id="ARBA00022989"/>
    </source>
</evidence>
<evidence type="ECO:0000256" key="3">
    <source>
        <dbReference type="ARBA" id="ARBA00022692"/>
    </source>
</evidence>
<feature type="transmembrane region" description="Helical" evidence="9">
    <location>
        <begin position="458"/>
        <end position="482"/>
    </location>
</feature>
<dbReference type="Proteomes" id="UP001165060">
    <property type="component" value="Unassembled WGS sequence"/>
</dbReference>
<feature type="compositionally biased region" description="Polar residues" evidence="8">
    <location>
        <begin position="61"/>
        <end position="80"/>
    </location>
</feature>
<protein>
    <recommendedName>
        <fullName evidence="10">Cyclic nucleotide-binding domain-containing protein</fullName>
    </recommendedName>
</protein>
<evidence type="ECO:0000313" key="11">
    <source>
        <dbReference type="EMBL" id="GMI22800.1"/>
    </source>
</evidence>
<dbReference type="Pfam" id="PF00520">
    <property type="entry name" value="Ion_trans"/>
    <property type="match status" value="1"/>
</dbReference>
<evidence type="ECO:0000256" key="9">
    <source>
        <dbReference type="SAM" id="Phobius"/>
    </source>
</evidence>
<feature type="transmembrane region" description="Helical" evidence="9">
    <location>
        <begin position="243"/>
        <end position="259"/>
    </location>
</feature>
<evidence type="ECO:0000259" key="10">
    <source>
        <dbReference type="PROSITE" id="PS50042"/>
    </source>
</evidence>
<dbReference type="EMBL" id="BRYB01002623">
    <property type="protein sequence ID" value="GMI22800.1"/>
    <property type="molecule type" value="Genomic_DNA"/>
</dbReference>
<keyword evidence="7" id="KW-0407">Ion channel</keyword>
<feature type="compositionally biased region" description="Low complexity" evidence="8">
    <location>
        <begin position="43"/>
        <end position="56"/>
    </location>
</feature>
<accession>A0ABQ6MB38</accession>
<dbReference type="Gene3D" id="1.10.287.70">
    <property type="match status" value="1"/>
</dbReference>
<feature type="transmembrane region" description="Helical" evidence="9">
    <location>
        <begin position="385"/>
        <end position="405"/>
    </location>
</feature>
<evidence type="ECO:0000313" key="12">
    <source>
        <dbReference type="Proteomes" id="UP001165060"/>
    </source>
</evidence>
<dbReference type="PANTHER" id="PTHR47823">
    <property type="entry name" value="ION_TRANS DOMAIN-CONTAINING PROTEIN"/>
    <property type="match status" value="1"/>
</dbReference>
<dbReference type="Pfam" id="PF00027">
    <property type="entry name" value="cNMP_binding"/>
    <property type="match status" value="1"/>
</dbReference>
<dbReference type="CDD" id="cd00038">
    <property type="entry name" value="CAP_ED"/>
    <property type="match status" value="1"/>
</dbReference>
<dbReference type="PROSITE" id="PS50042">
    <property type="entry name" value="CNMP_BINDING_3"/>
    <property type="match status" value="1"/>
</dbReference>
<keyword evidence="4 9" id="KW-1133">Transmembrane helix</keyword>
<dbReference type="Gene3D" id="2.60.120.10">
    <property type="entry name" value="Jelly Rolls"/>
    <property type="match status" value="1"/>
</dbReference>
<evidence type="ECO:0000256" key="1">
    <source>
        <dbReference type="ARBA" id="ARBA00004141"/>
    </source>
</evidence>
<dbReference type="InterPro" id="IPR018490">
    <property type="entry name" value="cNMP-bd_dom_sf"/>
</dbReference>
<comment type="caution">
    <text evidence="11">The sequence shown here is derived from an EMBL/GenBank/DDBJ whole genome shotgun (WGS) entry which is preliminary data.</text>
</comment>
<dbReference type="InterPro" id="IPR000595">
    <property type="entry name" value="cNMP-bd_dom"/>
</dbReference>
<feature type="compositionally biased region" description="Polar residues" evidence="8">
    <location>
        <begin position="124"/>
        <end position="138"/>
    </location>
</feature>
<keyword evidence="3 9" id="KW-0812">Transmembrane</keyword>
<evidence type="ECO:0000256" key="8">
    <source>
        <dbReference type="SAM" id="MobiDB-lite"/>
    </source>
</evidence>
<reference evidence="11 12" key="1">
    <citation type="journal article" date="2023" name="Commun. Biol.">
        <title>Genome analysis of Parmales, the sister group of diatoms, reveals the evolutionary specialization of diatoms from phago-mixotrophs to photoautotrophs.</title>
        <authorList>
            <person name="Ban H."/>
            <person name="Sato S."/>
            <person name="Yoshikawa S."/>
            <person name="Yamada K."/>
            <person name="Nakamura Y."/>
            <person name="Ichinomiya M."/>
            <person name="Sato N."/>
            <person name="Blanc-Mathieu R."/>
            <person name="Endo H."/>
            <person name="Kuwata A."/>
            <person name="Ogata H."/>
        </authorList>
    </citation>
    <scope>NUCLEOTIDE SEQUENCE [LARGE SCALE GENOMIC DNA]</scope>
</reference>
<dbReference type="PANTHER" id="PTHR47823:SF9">
    <property type="entry name" value="CHROMOSOME UNDETERMINED SCAFFOLD_10, WHOLE GENOME SHOTGUN SEQUENCE"/>
    <property type="match status" value="1"/>
</dbReference>
<keyword evidence="2" id="KW-0813">Transport</keyword>
<dbReference type="InterPro" id="IPR014710">
    <property type="entry name" value="RmlC-like_jellyroll"/>
</dbReference>
<evidence type="ECO:0000256" key="2">
    <source>
        <dbReference type="ARBA" id="ARBA00022448"/>
    </source>
</evidence>
<gene>
    <name evidence="11" type="ORF">TeGR_g9421</name>
</gene>
<organism evidence="11 12">
    <name type="scientific">Tetraparma gracilis</name>
    <dbReference type="NCBI Taxonomy" id="2962635"/>
    <lineage>
        <taxon>Eukaryota</taxon>
        <taxon>Sar</taxon>
        <taxon>Stramenopiles</taxon>
        <taxon>Ochrophyta</taxon>
        <taxon>Bolidophyceae</taxon>
        <taxon>Parmales</taxon>
        <taxon>Triparmaceae</taxon>
        <taxon>Tetraparma</taxon>
    </lineage>
</organism>
<sequence>MAFRRTGESDADQPRSTPTRGIFMSEDSSSSLYNVEEDEDGSCGRSSSFRTSSVSGAPTMTAESQATEQSVSSSRTSFSNLAGKPPMHAAPAKRVTYAAQLSASSVGTENSTIGVELGERASGSSFAADNPMRTSSAKSIRRTLSGKGGDPKISAPTLVARHSATGLITSNHHGGTAVKFDEIVGESSAGEGMSTATFLTATRSRIMSINSRRYDSRQPDGDEDELTWLLIHDSPAWNIWRKIMELACLYISLVIAFMLSFEDCPLNTPEIWGTTMTVINSIFFLDFLLEFNTAVPGNENDESMVTNRWEIGKIYLGSWAAIDFLTCIPILAFATEDMEVDSVEKLRYAGTASILLKLLKVVKFERRWQEAVHRQYKTSRALRGIRVTIYVLVLLHWLACFWNTMGTSDEYVSWMDGDANLRDQGQYARYTASLYWSVATLTSVGYGDYTAAAPEEQLFNIAIMLIGCVGYAFVIGSIGTFLDNFNRAKRAKTKMLKQLEGFMADADLPAPLRERCRNATVTAADHLNLETRARQCMENLPNGLSTEVLLYMHRQVIKDIKFLRERVDRYPQFVAVAASKMQLPMKAKLGDLLVQEGSTAEDMYFLHAGTVIAVRQGFPVMELHHGDFFGELGCLLGSLRACSVYALSDCEMYTLSADALKSLNRQFPKVIVELKTIAKERRANGDQMQKHKKAIANAIATASKQGTTNIDAVGTARLSDDVSGVSDEIHEKMEAKRRSTFKATNGDVIEEMMNKRISKLEGTMNRILELVERRNKGPKHNGDGANGHDDLLNI</sequence>
<feature type="region of interest" description="Disordered" evidence="8">
    <location>
        <begin position="775"/>
        <end position="794"/>
    </location>
</feature>
<keyword evidence="6 9" id="KW-0472">Membrane</keyword>
<dbReference type="PRINTS" id="PR01463">
    <property type="entry name" value="EAGCHANLFMLY"/>
</dbReference>
<evidence type="ECO:0000256" key="7">
    <source>
        <dbReference type="ARBA" id="ARBA00023303"/>
    </source>
</evidence>
<keyword evidence="5" id="KW-0406">Ion transport</keyword>